<dbReference type="Pfam" id="PF12698">
    <property type="entry name" value="ABC2_membrane_3"/>
    <property type="match status" value="1"/>
</dbReference>
<proteinExistence type="inferred from homology"/>
<dbReference type="InterPro" id="IPR003593">
    <property type="entry name" value="AAA+_ATPase"/>
</dbReference>
<feature type="transmembrane region" description="Helical" evidence="10">
    <location>
        <begin position="412"/>
        <end position="430"/>
    </location>
</feature>
<evidence type="ECO:0000313" key="13">
    <source>
        <dbReference type="Proteomes" id="UP001324115"/>
    </source>
</evidence>
<dbReference type="PANTHER" id="PTHR19229:SF205">
    <property type="entry name" value="ABC TRANSPORTER A FAMILY MEMBER 1-RELATED"/>
    <property type="match status" value="1"/>
</dbReference>
<dbReference type="GO" id="GO:0016887">
    <property type="term" value="F:ATP hydrolysis activity"/>
    <property type="evidence" value="ECO:0007669"/>
    <property type="project" value="InterPro"/>
</dbReference>
<keyword evidence="4 10" id="KW-0812">Transmembrane</keyword>
<evidence type="ECO:0000256" key="6">
    <source>
        <dbReference type="ARBA" id="ARBA00022840"/>
    </source>
</evidence>
<dbReference type="PROSITE" id="PS50893">
    <property type="entry name" value="ABC_TRANSPORTER_2"/>
    <property type="match status" value="1"/>
</dbReference>
<feature type="transmembrane region" description="Helical" evidence="10">
    <location>
        <begin position="218"/>
        <end position="239"/>
    </location>
</feature>
<dbReference type="InterPro" id="IPR003439">
    <property type="entry name" value="ABC_transporter-like_ATP-bd"/>
</dbReference>
<evidence type="ECO:0000256" key="9">
    <source>
        <dbReference type="SAM" id="MobiDB-lite"/>
    </source>
</evidence>
<dbReference type="FunFam" id="3.40.50.300:FF:000665">
    <property type="entry name" value="ABC transporter A family member 2"/>
    <property type="match status" value="1"/>
</dbReference>
<dbReference type="CDD" id="cd03263">
    <property type="entry name" value="ABC_subfamily_A"/>
    <property type="match status" value="1"/>
</dbReference>
<evidence type="ECO:0000256" key="1">
    <source>
        <dbReference type="ARBA" id="ARBA00004141"/>
    </source>
</evidence>
<keyword evidence="5" id="KW-0547">Nucleotide-binding</keyword>
<feature type="transmembrane region" description="Helical" evidence="10">
    <location>
        <begin position="330"/>
        <end position="351"/>
    </location>
</feature>
<dbReference type="GO" id="GO:0005524">
    <property type="term" value="F:ATP binding"/>
    <property type="evidence" value="ECO:0007669"/>
    <property type="project" value="UniProtKB-KW"/>
</dbReference>
<accession>A0AAN7IBZ1</accession>
<sequence>MDLQRGLPLLFQQYKALFKKNFLLARRNRKSTLVQLFASFIFVFLLFCIQKGSKRNYAKVTDPKAAVSFPIPPCERKAHIRKPCFDFVWSGNGSATINSIVTAIMNNNPGRQIPLNKVKSFRTQDDVDAWLLSNPRRCPGALHFVVRNKTVISYGVQTNLTSVTNQEDRTFKFQIPLQLAAEREIARSLIGDPNFSWIVGLKEFAHPRMEFSSSLDAMIPPFFLAVAMFGFVFQMGSLVTEKELKLRQAMTMMGLYDSAYWLSWLTWEGILTILSSLLTVLFGMLFRFDIFLKNSFAVVFLLFFLFQINMLSFAFMLSTFIHKSSSTTTMGFSIFVIGSITQITVAFGFPYDQSIAIKYRIMWSFFPPNLLAQALKMFKDASSQPEGVGISWDRQANCPPDGSDCVMTIDGIYKWLASTFFLWFVLAIYFDNIIPNASGLRKPLFYFLNPSYWTGKGENKVKEGNICRCIGLEPSPELITPDDEDVLEEENLVKQQAREGIDDPNAAVQIHGLVKRYPKTIKIGCCRCKQTPPYHAINGLWVNFRKDQLFCLLGPNGAGKTTTINCLTGISPVTGGDATIYGHSVRNSVGMSNIRKLIGVCPQFDILWDALSGQEHLYLFASIKGLPPNYIESIAQKLLDEVRLTESTNGRAGSYSGGMKRRLSFAIALIGDPKLVILDEPTTGMDPISRRHVWDIIKDAKRGRAIVLTTHSMEEADVLSDRIGIMAKGRLRCIGTSIRLKSRFGTGFIANVSFSRSDVGQALPVEDTITETHEAVKQFFKYNLNIEPKVENEAFLTFVIPHDRESLLRKFFKDLEERKREFGITDIQIGLTTLNEVFLNIAKKAELESATAEGRLTTLTLTSGTSFQIPIGAQLVRIPESESTENPTGLMVEVYWDQDDAGNLRISGHSDEMPIPHGAQAMASSSNSNTNSGQTRPIQAIVIDPSFLNRHD</sequence>
<dbReference type="SMART" id="SM00382">
    <property type="entry name" value="AAA"/>
    <property type="match status" value="1"/>
</dbReference>
<evidence type="ECO:0000256" key="5">
    <source>
        <dbReference type="ARBA" id="ARBA00022741"/>
    </source>
</evidence>
<feature type="transmembrane region" description="Helical" evidence="10">
    <location>
        <begin position="298"/>
        <end position="318"/>
    </location>
</feature>
<comment type="subcellular location">
    <subcellularLocation>
        <location evidence="1">Membrane</location>
        <topology evidence="1">Multi-pass membrane protein</topology>
    </subcellularLocation>
</comment>
<evidence type="ECO:0000256" key="10">
    <source>
        <dbReference type="SAM" id="Phobius"/>
    </source>
</evidence>
<feature type="domain" description="ABC transporter" evidence="11">
    <location>
        <begin position="508"/>
        <end position="753"/>
    </location>
</feature>
<keyword evidence="13" id="KW-1185">Reference proteome</keyword>
<keyword evidence="6" id="KW-0067">ATP-binding</keyword>
<feature type="transmembrane region" description="Helical" evidence="10">
    <location>
        <begin position="259"/>
        <end position="286"/>
    </location>
</feature>
<reference evidence="12 13" key="1">
    <citation type="journal article" date="2023" name="G3 (Bethesda)">
        <title>A haplotype-resolved chromosome-scale genome for Quercus rubra L. provides insights into the genetics of adaptive traits for red oak species.</title>
        <authorList>
            <person name="Kapoor B."/>
            <person name="Jenkins J."/>
            <person name="Schmutz J."/>
            <person name="Zhebentyayeva T."/>
            <person name="Kuelheim C."/>
            <person name="Coggeshall M."/>
            <person name="Heim C."/>
            <person name="Lasky J.R."/>
            <person name="Leites L."/>
            <person name="Islam-Faridi N."/>
            <person name="Romero-Severson J."/>
            <person name="DeLeo V.L."/>
            <person name="Lucas S.M."/>
            <person name="Lazic D."/>
            <person name="Gailing O."/>
            <person name="Carlson J."/>
            <person name="Staton M."/>
        </authorList>
    </citation>
    <scope>NUCLEOTIDE SEQUENCE [LARGE SCALE GENOMIC DNA]</scope>
    <source>
        <strain evidence="12">Pseudo-F2</strain>
    </source>
</reference>
<dbReference type="AlphaFoldDB" id="A0AAN7IBZ1"/>
<keyword evidence="8 10" id="KW-0472">Membrane</keyword>
<dbReference type="Pfam" id="PF25158">
    <property type="entry name" value="ABCA11_C"/>
    <property type="match status" value="1"/>
</dbReference>
<evidence type="ECO:0000256" key="8">
    <source>
        <dbReference type="ARBA" id="ARBA00023136"/>
    </source>
</evidence>
<dbReference type="PANTHER" id="PTHR19229">
    <property type="entry name" value="ATP-BINDING CASSETTE TRANSPORTER SUBFAMILY A ABCA"/>
    <property type="match status" value="1"/>
</dbReference>
<feature type="region of interest" description="Disordered" evidence="9">
    <location>
        <begin position="915"/>
        <end position="934"/>
    </location>
</feature>
<evidence type="ECO:0000259" key="11">
    <source>
        <dbReference type="PROSITE" id="PS50893"/>
    </source>
</evidence>
<dbReference type="InterPro" id="IPR017871">
    <property type="entry name" value="ABC_transporter-like_CS"/>
</dbReference>
<comment type="caution">
    <text evidence="12">The sequence shown here is derived from an EMBL/GenBank/DDBJ whole genome shotgun (WGS) entry which is preliminary data.</text>
</comment>
<name>A0AAN7IBZ1_QUERU</name>
<gene>
    <name evidence="12" type="ORF">RGQ29_003887</name>
</gene>
<dbReference type="InterPro" id="IPR056788">
    <property type="entry name" value="ABCA2/9/11_C"/>
</dbReference>
<evidence type="ECO:0000256" key="2">
    <source>
        <dbReference type="ARBA" id="ARBA00008526"/>
    </source>
</evidence>
<dbReference type="Pfam" id="PF00005">
    <property type="entry name" value="ABC_tran"/>
    <property type="match status" value="1"/>
</dbReference>
<dbReference type="Proteomes" id="UP001324115">
    <property type="component" value="Unassembled WGS sequence"/>
</dbReference>
<keyword evidence="7 10" id="KW-1133">Transmembrane helix</keyword>
<dbReference type="GO" id="GO:0140359">
    <property type="term" value="F:ABC-type transporter activity"/>
    <property type="evidence" value="ECO:0007669"/>
    <property type="project" value="InterPro"/>
</dbReference>
<evidence type="ECO:0000313" key="12">
    <source>
        <dbReference type="EMBL" id="KAK4568281.1"/>
    </source>
</evidence>
<dbReference type="SUPFAM" id="SSF52540">
    <property type="entry name" value="P-loop containing nucleoside triphosphate hydrolases"/>
    <property type="match status" value="1"/>
</dbReference>
<dbReference type="Gene3D" id="3.40.50.300">
    <property type="entry name" value="P-loop containing nucleotide triphosphate hydrolases"/>
    <property type="match status" value="1"/>
</dbReference>
<evidence type="ECO:0000256" key="4">
    <source>
        <dbReference type="ARBA" id="ARBA00022692"/>
    </source>
</evidence>
<keyword evidence="3" id="KW-0813">Transport</keyword>
<dbReference type="GO" id="GO:0016020">
    <property type="term" value="C:membrane"/>
    <property type="evidence" value="ECO:0007669"/>
    <property type="project" value="UniProtKB-SubCell"/>
</dbReference>
<dbReference type="InterPro" id="IPR026082">
    <property type="entry name" value="ABCA"/>
</dbReference>
<dbReference type="EMBL" id="JAXUIC010000010">
    <property type="protein sequence ID" value="KAK4568281.1"/>
    <property type="molecule type" value="Genomic_DNA"/>
</dbReference>
<evidence type="ECO:0000256" key="7">
    <source>
        <dbReference type="ARBA" id="ARBA00022989"/>
    </source>
</evidence>
<dbReference type="InterPro" id="IPR013525">
    <property type="entry name" value="ABC2_TM"/>
</dbReference>
<comment type="similarity">
    <text evidence="2">Belongs to the ABC transporter superfamily. ABCA family. CPR flippase (TC 3.A.1.211) subfamily.</text>
</comment>
<dbReference type="PROSITE" id="PS00211">
    <property type="entry name" value="ABC_TRANSPORTER_1"/>
    <property type="match status" value="1"/>
</dbReference>
<organism evidence="12 13">
    <name type="scientific">Quercus rubra</name>
    <name type="common">Northern red oak</name>
    <name type="synonym">Quercus borealis</name>
    <dbReference type="NCBI Taxonomy" id="3512"/>
    <lineage>
        <taxon>Eukaryota</taxon>
        <taxon>Viridiplantae</taxon>
        <taxon>Streptophyta</taxon>
        <taxon>Embryophyta</taxon>
        <taxon>Tracheophyta</taxon>
        <taxon>Spermatophyta</taxon>
        <taxon>Magnoliopsida</taxon>
        <taxon>eudicotyledons</taxon>
        <taxon>Gunneridae</taxon>
        <taxon>Pentapetalae</taxon>
        <taxon>rosids</taxon>
        <taxon>fabids</taxon>
        <taxon>Fagales</taxon>
        <taxon>Fagaceae</taxon>
        <taxon>Quercus</taxon>
    </lineage>
</organism>
<evidence type="ECO:0000256" key="3">
    <source>
        <dbReference type="ARBA" id="ARBA00022448"/>
    </source>
</evidence>
<dbReference type="GO" id="GO:0005319">
    <property type="term" value="F:lipid transporter activity"/>
    <property type="evidence" value="ECO:0007669"/>
    <property type="project" value="TreeGrafter"/>
</dbReference>
<dbReference type="InterPro" id="IPR027417">
    <property type="entry name" value="P-loop_NTPase"/>
</dbReference>
<protein>
    <recommendedName>
        <fullName evidence="11">ABC transporter domain-containing protein</fullName>
    </recommendedName>
</protein>
<feature type="transmembrane region" description="Helical" evidence="10">
    <location>
        <begin position="32"/>
        <end position="49"/>
    </location>
</feature>